<dbReference type="EMBL" id="JAJJMA010032623">
    <property type="protein sequence ID" value="MCL7024269.1"/>
    <property type="molecule type" value="Genomic_DNA"/>
</dbReference>
<evidence type="ECO:0000313" key="2">
    <source>
        <dbReference type="EMBL" id="MCL7033388.1"/>
    </source>
</evidence>
<comment type="caution">
    <text evidence="1">The sequence shown here is derived from an EMBL/GenBank/DDBJ whole genome shotgun (WGS) entry which is preliminary data.</text>
</comment>
<sequence>MIWVVYSRFRAVGYSFDPLSNSSSSTFTWSSCWSTMVSILMSSKTMKRLESNNSHSWWFGSPNATKCDTSRQVLELQQRMVRLKLELERNKSYKGGTSDVSYIECTLKKGLESEACVRSYLQVIEAQATRLKDENRMLEMDACKRDIEIRDLKLAMSDAELRFSNEKAQLQKVILALEQGQSELETKLKNSDTRVHTLVDEYKRLQGEYIEFRVQHLTTKIAERGNWVKELNENLQEKADFNALKVDRDELNAKVSSLVTDVESRDARICQMEEHLDGLHREHVELISRCEAATKYAKELKRRLLSQMEGEGERQRVRGDKQLCFSLEHYRYRYYEFREAFLDLRKQAPSLDIAYYYKK</sequence>
<accession>A0AA41RTZ3</accession>
<proteinExistence type="predicted"/>
<evidence type="ECO:0000313" key="3">
    <source>
        <dbReference type="Proteomes" id="UP001177140"/>
    </source>
</evidence>
<evidence type="ECO:0000313" key="1">
    <source>
        <dbReference type="EMBL" id="MCL7024269.1"/>
    </source>
</evidence>
<evidence type="ECO:0008006" key="4">
    <source>
        <dbReference type="Google" id="ProtNLM"/>
    </source>
</evidence>
<reference evidence="1" key="1">
    <citation type="submission" date="2022-03" db="EMBL/GenBank/DDBJ databases">
        <title>A functionally conserved STORR gene fusion in Papaver species that diverged 16.8 million years ago.</title>
        <authorList>
            <person name="Catania T."/>
        </authorList>
    </citation>
    <scope>NUCLEOTIDE SEQUENCE</scope>
    <source>
        <strain evidence="1">S-191538</strain>
    </source>
</reference>
<protein>
    <recommendedName>
        <fullName evidence="4">Paramyosin</fullName>
    </recommendedName>
</protein>
<dbReference type="Proteomes" id="UP001177140">
    <property type="component" value="Unassembled WGS sequence"/>
</dbReference>
<keyword evidence="3" id="KW-1185">Reference proteome</keyword>
<dbReference type="AlphaFoldDB" id="A0AA41RTZ3"/>
<gene>
    <name evidence="2" type="ORF">MKW94_008174</name>
    <name evidence="1" type="ORF">MKW94_014478</name>
</gene>
<name>A0AA41RTZ3_PAPNU</name>
<dbReference type="EMBL" id="JAJJMA010133978">
    <property type="protein sequence ID" value="MCL7033388.1"/>
    <property type="molecule type" value="Genomic_DNA"/>
</dbReference>
<organism evidence="1 3">
    <name type="scientific">Papaver nudicaule</name>
    <name type="common">Iceland poppy</name>
    <dbReference type="NCBI Taxonomy" id="74823"/>
    <lineage>
        <taxon>Eukaryota</taxon>
        <taxon>Viridiplantae</taxon>
        <taxon>Streptophyta</taxon>
        <taxon>Embryophyta</taxon>
        <taxon>Tracheophyta</taxon>
        <taxon>Spermatophyta</taxon>
        <taxon>Magnoliopsida</taxon>
        <taxon>Ranunculales</taxon>
        <taxon>Papaveraceae</taxon>
        <taxon>Papaveroideae</taxon>
        <taxon>Papaver</taxon>
    </lineage>
</organism>